<dbReference type="PROSITE" id="PS00062">
    <property type="entry name" value="ALDOKETO_REDUCTASE_2"/>
    <property type="match status" value="1"/>
</dbReference>
<dbReference type="SUPFAM" id="SSF51430">
    <property type="entry name" value="NAD(P)-linked oxidoreductase"/>
    <property type="match status" value="1"/>
</dbReference>
<comment type="similarity">
    <text evidence="1">Belongs to the aldo/keto reductase family.</text>
</comment>
<evidence type="ECO:0000256" key="3">
    <source>
        <dbReference type="PIRSR" id="PIRSR000097-1"/>
    </source>
</evidence>
<evidence type="ECO:0000313" key="7">
    <source>
        <dbReference type="EMBL" id="KAG6402990.1"/>
    </source>
</evidence>
<evidence type="ECO:0000259" key="6">
    <source>
        <dbReference type="Pfam" id="PF00248"/>
    </source>
</evidence>
<name>A0A8X8WW31_SALSN</name>
<reference evidence="7" key="2">
    <citation type="submission" date="2020-08" db="EMBL/GenBank/DDBJ databases">
        <title>Plant Genome Project.</title>
        <authorList>
            <person name="Zhang R.-G."/>
        </authorList>
    </citation>
    <scope>NUCLEOTIDE SEQUENCE</scope>
    <source>
        <strain evidence="7">Huo1</strain>
        <tissue evidence="7">Leaf</tissue>
    </source>
</reference>
<keyword evidence="8" id="KW-1185">Reference proteome</keyword>
<evidence type="ECO:0000256" key="4">
    <source>
        <dbReference type="PIRSR" id="PIRSR000097-2"/>
    </source>
</evidence>
<comment type="caution">
    <text evidence="7">The sequence shown here is derived from an EMBL/GenBank/DDBJ whole genome shotgun (WGS) entry which is preliminary data.</text>
</comment>
<dbReference type="PROSITE" id="PS00798">
    <property type="entry name" value="ALDOKETO_REDUCTASE_1"/>
    <property type="match status" value="1"/>
</dbReference>
<dbReference type="PROSITE" id="PS00063">
    <property type="entry name" value="ALDOKETO_REDUCTASE_3"/>
    <property type="match status" value="1"/>
</dbReference>
<gene>
    <name evidence="7" type="ORF">SASPL_135205</name>
</gene>
<evidence type="ECO:0000256" key="5">
    <source>
        <dbReference type="PIRSR" id="PIRSR000097-3"/>
    </source>
</evidence>
<feature type="domain" description="NADP-dependent oxidoreductase" evidence="6">
    <location>
        <begin position="20"/>
        <end position="294"/>
    </location>
</feature>
<evidence type="ECO:0000256" key="2">
    <source>
        <dbReference type="ARBA" id="ARBA00022857"/>
    </source>
</evidence>
<dbReference type="InterPro" id="IPR018170">
    <property type="entry name" value="Aldo/ket_reductase_CS"/>
</dbReference>
<reference evidence="7" key="1">
    <citation type="submission" date="2018-01" db="EMBL/GenBank/DDBJ databases">
        <authorList>
            <person name="Mao J.F."/>
        </authorList>
    </citation>
    <scope>NUCLEOTIDE SEQUENCE</scope>
    <source>
        <strain evidence="7">Huo1</strain>
        <tissue evidence="7">Leaf</tissue>
    </source>
</reference>
<dbReference type="GO" id="GO:0035835">
    <property type="term" value="P:indole alkaloid biosynthetic process"/>
    <property type="evidence" value="ECO:0007669"/>
    <property type="project" value="UniProtKB-ARBA"/>
</dbReference>
<dbReference type="InterPro" id="IPR023210">
    <property type="entry name" value="NADP_OxRdtase_dom"/>
</dbReference>
<dbReference type="InterPro" id="IPR036812">
    <property type="entry name" value="NAD(P)_OxRdtase_dom_sf"/>
</dbReference>
<dbReference type="Proteomes" id="UP000298416">
    <property type="component" value="Unassembled WGS sequence"/>
</dbReference>
<dbReference type="PIRSF" id="PIRSF000097">
    <property type="entry name" value="AKR"/>
    <property type="match status" value="1"/>
</dbReference>
<feature type="site" description="Lowers pKa of active site Tyr" evidence="5">
    <location>
        <position position="86"/>
    </location>
</feature>
<feature type="active site" description="Proton donor" evidence="3">
    <location>
        <position position="56"/>
    </location>
</feature>
<dbReference type="Pfam" id="PF00248">
    <property type="entry name" value="Aldo_ket_red"/>
    <property type="match status" value="1"/>
</dbReference>
<dbReference type="PANTHER" id="PTHR11732">
    <property type="entry name" value="ALDO/KETO REDUCTASE"/>
    <property type="match status" value="1"/>
</dbReference>
<feature type="binding site" evidence="4">
    <location>
        <position position="119"/>
    </location>
    <ligand>
        <name>substrate</name>
    </ligand>
</feature>
<dbReference type="GO" id="GO:0016491">
    <property type="term" value="F:oxidoreductase activity"/>
    <property type="evidence" value="ECO:0007669"/>
    <property type="project" value="InterPro"/>
</dbReference>
<keyword evidence="2" id="KW-0521">NADP</keyword>
<accession>A0A8X8WW31</accession>
<organism evidence="7">
    <name type="scientific">Salvia splendens</name>
    <name type="common">Scarlet sage</name>
    <dbReference type="NCBI Taxonomy" id="180675"/>
    <lineage>
        <taxon>Eukaryota</taxon>
        <taxon>Viridiplantae</taxon>
        <taxon>Streptophyta</taxon>
        <taxon>Embryophyta</taxon>
        <taxon>Tracheophyta</taxon>
        <taxon>Spermatophyta</taxon>
        <taxon>Magnoliopsida</taxon>
        <taxon>eudicotyledons</taxon>
        <taxon>Gunneridae</taxon>
        <taxon>Pentapetalae</taxon>
        <taxon>asterids</taxon>
        <taxon>lamiids</taxon>
        <taxon>Lamiales</taxon>
        <taxon>Lamiaceae</taxon>
        <taxon>Nepetoideae</taxon>
        <taxon>Mentheae</taxon>
        <taxon>Salviinae</taxon>
        <taxon>Salvia</taxon>
        <taxon>Salvia subgen. Calosphace</taxon>
        <taxon>core Calosphace</taxon>
    </lineage>
</organism>
<dbReference type="AlphaFoldDB" id="A0A8X8WW31"/>
<dbReference type="PRINTS" id="PR00069">
    <property type="entry name" value="ALDKETRDTASE"/>
</dbReference>
<sequence>MNSLQIPEILLNSGHKMPVIGLGSASSPPLPQEKLVPLLVDAIAAGYRHLDTAALYRTEESVGGAVAESLLRGLVKSRDEIFITTKLQMTDAHRDRVLPALRESLRKLGLDYVDLYLIHWPVSMKIDCSNNSTKIVNFEMKEIWEEMEKCCRMGLAKSIGVSNFSTTKLSALLQIATIQPAVNQVEMNVGWQQQKMLEYCNEKGIHVSAYSPLGARGSSWGSNAVMENSILDHVAGSMNKTIAQVNNVQVALRWIYEQGASMIVKSFNRERMRENLQVFDWKVGDEYGEKIKEIPQNRVVKGEEFVGPDVEYKSVEELWDGEI</sequence>
<evidence type="ECO:0000256" key="1">
    <source>
        <dbReference type="ARBA" id="ARBA00007905"/>
    </source>
</evidence>
<dbReference type="InterPro" id="IPR020471">
    <property type="entry name" value="AKR"/>
</dbReference>
<dbReference type="Gene3D" id="3.20.20.100">
    <property type="entry name" value="NADP-dependent oxidoreductase domain"/>
    <property type="match status" value="1"/>
</dbReference>
<dbReference type="EMBL" id="PNBA02000013">
    <property type="protein sequence ID" value="KAG6402990.1"/>
    <property type="molecule type" value="Genomic_DNA"/>
</dbReference>
<protein>
    <recommendedName>
        <fullName evidence="6">NADP-dependent oxidoreductase domain-containing protein</fullName>
    </recommendedName>
</protein>
<proteinExistence type="inferred from homology"/>
<dbReference type="FunFam" id="3.20.20.100:FF:000013">
    <property type="entry name" value="NADPH-dependent codeinone reductase 1-1"/>
    <property type="match status" value="1"/>
</dbReference>
<evidence type="ECO:0000313" key="8">
    <source>
        <dbReference type="Proteomes" id="UP000298416"/>
    </source>
</evidence>